<reference evidence="3 4" key="1">
    <citation type="submission" date="2018-03" db="EMBL/GenBank/DDBJ databases">
        <title>Genomic Encyclopedia of Archaeal and Bacterial Type Strains, Phase II (KMG-II): from individual species to whole genera.</title>
        <authorList>
            <person name="Goeker M."/>
        </authorList>
    </citation>
    <scope>NUCLEOTIDE SEQUENCE [LARGE SCALE GENOMIC DNA]</scope>
    <source>
        <strain evidence="3 4">DSM 25328</strain>
    </source>
</reference>
<comment type="caution">
    <text evidence="3">The sequence shown here is derived from an EMBL/GenBank/DDBJ whole genome shotgun (WGS) entry which is preliminary data.</text>
</comment>
<dbReference type="Proteomes" id="UP000237718">
    <property type="component" value="Unassembled WGS sequence"/>
</dbReference>
<organism evidence="3 4">
    <name type="scientific">Tritonibacter scottomollicae</name>
    <name type="common">Epibacterium scottomollicae</name>
    <dbReference type="NCBI Taxonomy" id="483013"/>
    <lineage>
        <taxon>Bacteria</taxon>
        <taxon>Pseudomonadati</taxon>
        <taxon>Pseudomonadota</taxon>
        <taxon>Alphaproteobacteria</taxon>
        <taxon>Rhodobacterales</taxon>
        <taxon>Paracoccaceae</taxon>
        <taxon>Tritonibacter</taxon>
    </lineage>
</organism>
<feature type="chain" id="PRO_5015622667" evidence="1">
    <location>
        <begin position="20"/>
        <end position="310"/>
    </location>
</feature>
<dbReference type="SUPFAM" id="SSF53807">
    <property type="entry name" value="Helical backbone' metal receptor"/>
    <property type="match status" value="1"/>
</dbReference>
<evidence type="ECO:0000313" key="4">
    <source>
        <dbReference type="Proteomes" id="UP000237718"/>
    </source>
</evidence>
<dbReference type="RefSeq" id="WP_106162511.1">
    <property type="nucleotide sequence ID" value="NZ_PVUF01000002.1"/>
</dbReference>
<keyword evidence="1" id="KW-0732">Signal</keyword>
<evidence type="ECO:0000259" key="2">
    <source>
        <dbReference type="PROSITE" id="PS50983"/>
    </source>
</evidence>
<proteinExistence type="predicted"/>
<evidence type="ECO:0000313" key="3">
    <source>
        <dbReference type="EMBL" id="PRZ49444.1"/>
    </source>
</evidence>
<dbReference type="Gene3D" id="3.40.50.1980">
    <property type="entry name" value="Nitrogenase molybdenum iron protein domain"/>
    <property type="match status" value="2"/>
</dbReference>
<gene>
    <name evidence="3" type="ORF">CLV89_102188</name>
</gene>
<feature type="signal peptide" evidence="1">
    <location>
        <begin position="1"/>
        <end position="19"/>
    </location>
</feature>
<dbReference type="InterPro" id="IPR002491">
    <property type="entry name" value="ABC_transptr_periplasmic_BD"/>
</dbReference>
<evidence type="ECO:0000256" key="1">
    <source>
        <dbReference type="SAM" id="SignalP"/>
    </source>
</evidence>
<protein>
    <submittedName>
        <fullName evidence="3">Iron complex transport system substrate-binding protein</fullName>
    </submittedName>
</protein>
<dbReference type="PANTHER" id="PTHR30535:SF7">
    <property type="entry name" value="IRON(III) DICITRATE-BINDING PROTEIN"/>
    <property type="match status" value="1"/>
</dbReference>
<dbReference type="AlphaFoldDB" id="A0A2T1ALJ1"/>
<dbReference type="Pfam" id="PF01497">
    <property type="entry name" value="Peripla_BP_2"/>
    <property type="match status" value="1"/>
</dbReference>
<dbReference type="OrthoDB" id="9797850at2"/>
<dbReference type="InterPro" id="IPR050902">
    <property type="entry name" value="ABC_Transporter_SBP"/>
</dbReference>
<dbReference type="EMBL" id="PVUF01000002">
    <property type="protein sequence ID" value="PRZ49444.1"/>
    <property type="molecule type" value="Genomic_DNA"/>
</dbReference>
<dbReference type="PANTHER" id="PTHR30535">
    <property type="entry name" value="VITAMIN B12-BINDING PROTEIN"/>
    <property type="match status" value="1"/>
</dbReference>
<dbReference type="PROSITE" id="PS50983">
    <property type="entry name" value="FE_B12_PBP"/>
    <property type="match status" value="1"/>
</dbReference>
<sequence>MKLRSLLLPLGLFASAANADPIKVESCGVSHTFESVPSRAITLNQQATEVMLALGLEKSLVGTAYLDDAIPEQWQAAYNSIPVLAEKYPAAEVVLAKEPDFLFAGFGSAFSEDNLGAAEKWHGLGIGTYLVDASCKVKHPKDVPLTVEPIFHDIETVGKLFAVEARAEELVTGLKARLDVVQEDPAGAEQTAFIYDSGTDTPFSIGCCGGPALLARLTGLESISADVPGTWVDLSWERVMAADPDMILLIEADWSTAADKRAHMETDPVLSELRAVKEGRFVTVPFSETLLGMRFVDGVETVNRQLAGLK</sequence>
<feature type="domain" description="Fe/B12 periplasmic-binding" evidence="2">
    <location>
        <begin position="39"/>
        <end position="310"/>
    </location>
</feature>
<accession>A0A2T1ALJ1</accession>
<name>A0A2T1ALJ1_TRISK</name>